<dbReference type="InterPro" id="IPR011990">
    <property type="entry name" value="TPR-like_helical_dom_sf"/>
</dbReference>
<dbReference type="Proteomes" id="UP000265703">
    <property type="component" value="Unassembled WGS sequence"/>
</dbReference>
<dbReference type="Pfam" id="PF08238">
    <property type="entry name" value="Sel1"/>
    <property type="match status" value="6"/>
</dbReference>
<dbReference type="InterPro" id="IPR052945">
    <property type="entry name" value="Mitotic_Regulator"/>
</dbReference>
<dbReference type="AlphaFoldDB" id="A0A397SXD8"/>
<name>A0A397SXD8_9GLOM</name>
<organism evidence="1 2">
    <name type="scientific">Glomus cerebriforme</name>
    <dbReference type="NCBI Taxonomy" id="658196"/>
    <lineage>
        <taxon>Eukaryota</taxon>
        <taxon>Fungi</taxon>
        <taxon>Fungi incertae sedis</taxon>
        <taxon>Mucoromycota</taxon>
        <taxon>Glomeromycotina</taxon>
        <taxon>Glomeromycetes</taxon>
        <taxon>Glomerales</taxon>
        <taxon>Glomeraceae</taxon>
        <taxon>Glomus</taxon>
    </lineage>
</organism>
<dbReference type="OrthoDB" id="272077at2759"/>
<evidence type="ECO:0000313" key="1">
    <source>
        <dbReference type="EMBL" id="RIA90633.1"/>
    </source>
</evidence>
<accession>A0A397SXD8</accession>
<evidence type="ECO:0008006" key="3">
    <source>
        <dbReference type="Google" id="ProtNLM"/>
    </source>
</evidence>
<proteinExistence type="predicted"/>
<protein>
    <recommendedName>
        <fullName evidence="3">HCP-like protein</fullName>
    </recommendedName>
</protein>
<dbReference type="EMBL" id="QKYT01000175">
    <property type="protein sequence ID" value="RIA90633.1"/>
    <property type="molecule type" value="Genomic_DNA"/>
</dbReference>
<comment type="caution">
    <text evidence="1">The sequence shown here is derived from an EMBL/GenBank/DDBJ whole genome shotgun (WGS) entry which is preliminary data.</text>
</comment>
<feature type="non-terminal residue" evidence="1">
    <location>
        <position position="253"/>
    </location>
</feature>
<reference evidence="1 2" key="1">
    <citation type="submission" date="2018-06" db="EMBL/GenBank/DDBJ databases">
        <title>Comparative genomics reveals the genomic features of Rhizophagus irregularis, R. cerebriforme, R. diaphanum and Gigaspora rosea, and their symbiotic lifestyle signature.</title>
        <authorList>
            <person name="Morin E."/>
            <person name="San Clemente H."/>
            <person name="Chen E.C.H."/>
            <person name="De La Providencia I."/>
            <person name="Hainaut M."/>
            <person name="Kuo A."/>
            <person name="Kohler A."/>
            <person name="Murat C."/>
            <person name="Tang N."/>
            <person name="Roy S."/>
            <person name="Loubradou J."/>
            <person name="Henrissat B."/>
            <person name="Grigoriev I.V."/>
            <person name="Corradi N."/>
            <person name="Roux C."/>
            <person name="Martin F.M."/>
        </authorList>
    </citation>
    <scope>NUCLEOTIDE SEQUENCE [LARGE SCALE GENOMIC DNA]</scope>
    <source>
        <strain evidence="1 2">DAOM 227022</strain>
    </source>
</reference>
<sequence length="253" mass="29551">LGKGVVKDENKAFKYYEVLAKQEIADAQYQLGNCFYHGIGIKIDEVQAKFWYEEAIKNGNIVAKDIIKKYNNKRIKVEQNKIRDIKLQNRLSFRGLSQFGLNYFVTKFTTNNHKEKRFKYIQRAIVNEFKMMPFEFNSCHKKDKDLRRNGREVYEFYKSSAEQGNTNAKFQLGYCYDEGIGADISKVKAFDLYKVIAEKGNNDALYNLSLLYELGEGVDKDEQKAFKIIEKLAEKKGDLDAIYKLAYYYNKGI</sequence>
<dbReference type="Gene3D" id="1.25.40.10">
    <property type="entry name" value="Tetratricopeptide repeat domain"/>
    <property type="match status" value="2"/>
</dbReference>
<keyword evidence="2" id="KW-1185">Reference proteome</keyword>
<dbReference type="SUPFAM" id="SSF81901">
    <property type="entry name" value="HCP-like"/>
    <property type="match status" value="2"/>
</dbReference>
<dbReference type="PANTHER" id="PTHR43628:SF1">
    <property type="entry name" value="CHITIN SYNTHASE REGULATORY FACTOR 2-RELATED"/>
    <property type="match status" value="1"/>
</dbReference>
<dbReference type="PANTHER" id="PTHR43628">
    <property type="entry name" value="ACTIVATOR OF C KINASE PROTEIN 1-RELATED"/>
    <property type="match status" value="1"/>
</dbReference>
<feature type="non-terminal residue" evidence="1">
    <location>
        <position position="1"/>
    </location>
</feature>
<gene>
    <name evidence="1" type="ORF">C1645_823079</name>
</gene>
<evidence type="ECO:0000313" key="2">
    <source>
        <dbReference type="Proteomes" id="UP000265703"/>
    </source>
</evidence>
<dbReference type="SMART" id="SM00671">
    <property type="entry name" value="SEL1"/>
    <property type="match status" value="3"/>
</dbReference>
<dbReference type="InterPro" id="IPR006597">
    <property type="entry name" value="Sel1-like"/>
</dbReference>